<dbReference type="Proteomes" id="UP000660729">
    <property type="component" value="Unassembled WGS sequence"/>
</dbReference>
<evidence type="ECO:0000313" key="2">
    <source>
        <dbReference type="Proteomes" id="UP000660729"/>
    </source>
</evidence>
<dbReference type="PANTHER" id="PTHR42085:SF2">
    <property type="entry name" value="F-BOX DOMAIN-CONTAINING PROTEIN"/>
    <property type="match status" value="1"/>
</dbReference>
<protein>
    <submittedName>
        <fullName evidence="1">Uncharacterized protein</fullName>
    </submittedName>
</protein>
<proteinExistence type="predicted"/>
<dbReference type="PANTHER" id="PTHR42085">
    <property type="entry name" value="F-BOX DOMAIN-CONTAINING PROTEIN"/>
    <property type="match status" value="1"/>
</dbReference>
<dbReference type="EMBL" id="JABCIY010000209">
    <property type="protein sequence ID" value="KAF7188518.1"/>
    <property type="molecule type" value="Genomic_DNA"/>
</dbReference>
<organism evidence="1 2">
    <name type="scientific">Pseudocercospora fuligena</name>
    <dbReference type="NCBI Taxonomy" id="685502"/>
    <lineage>
        <taxon>Eukaryota</taxon>
        <taxon>Fungi</taxon>
        <taxon>Dikarya</taxon>
        <taxon>Ascomycota</taxon>
        <taxon>Pezizomycotina</taxon>
        <taxon>Dothideomycetes</taxon>
        <taxon>Dothideomycetidae</taxon>
        <taxon>Mycosphaerellales</taxon>
        <taxon>Mycosphaerellaceae</taxon>
        <taxon>Pseudocercospora</taxon>
    </lineage>
</organism>
<dbReference type="AlphaFoldDB" id="A0A8H6VDP1"/>
<name>A0A8H6VDP1_9PEZI</name>
<gene>
    <name evidence="1" type="ORF">HII31_10180</name>
</gene>
<accession>A0A8H6VDP1</accession>
<keyword evidence="2" id="KW-1185">Reference proteome</keyword>
<comment type="caution">
    <text evidence="1">The sequence shown here is derived from an EMBL/GenBank/DDBJ whole genome shotgun (WGS) entry which is preliminary data.</text>
</comment>
<reference evidence="1" key="1">
    <citation type="submission" date="2020-04" db="EMBL/GenBank/DDBJ databases">
        <title>Draft genome resource of the tomato pathogen Pseudocercospora fuligena.</title>
        <authorList>
            <person name="Zaccaron A."/>
        </authorList>
    </citation>
    <scope>NUCLEOTIDE SEQUENCE</scope>
    <source>
        <strain evidence="1">PF001</strain>
    </source>
</reference>
<dbReference type="InterPro" id="IPR038883">
    <property type="entry name" value="AN11006-like"/>
</dbReference>
<sequence length="250" mass="28437">MGLIQSKILPHHQATEACEADSALPSNMPTPTSSTGSPLLNIAAELRNQIYDHVFDDIESISITDPEPGLTRACRQLREETLLIWHSKHQKVKAIVKHDGTQGAHADTKPLVDYITTAPPSILQAIKTIEITWIMSRNDERSSQCRGKSWRPVRDAFKKAGIKSDQISWRIQGQEYFNGGKKLASVQSKYFLRIPGLAKRMGKFLDGDGEHDEPKWPFMVQLYVDGYYRTVWGEIEMDEYYLGLHRRRDG</sequence>
<evidence type="ECO:0000313" key="1">
    <source>
        <dbReference type="EMBL" id="KAF7188518.1"/>
    </source>
</evidence>